<feature type="transmembrane region" description="Helical" evidence="1">
    <location>
        <begin position="74"/>
        <end position="93"/>
    </location>
</feature>
<keyword evidence="3" id="KW-1185">Reference proteome</keyword>
<evidence type="ECO:0008006" key="4">
    <source>
        <dbReference type="Google" id="ProtNLM"/>
    </source>
</evidence>
<comment type="caution">
    <text evidence="2">The sequence shown here is derived from an EMBL/GenBank/DDBJ whole genome shotgun (WGS) entry which is preliminary data.</text>
</comment>
<dbReference type="RefSeq" id="WP_204792483.1">
    <property type="nucleotide sequence ID" value="NZ_JACSNQ010000001.1"/>
</dbReference>
<evidence type="ECO:0000313" key="3">
    <source>
        <dbReference type="Proteomes" id="UP000712527"/>
    </source>
</evidence>
<keyword evidence="1" id="KW-1133">Transmembrane helix</keyword>
<proteinExistence type="predicted"/>
<gene>
    <name evidence="2" type="ORF">H9X80_01015</name>
</gene>
<keyword evidence="1" id="KW-0472">Membrane</keyword>
<dbReference type="Proteomes" id="UP000712527">
    <property type="component" value="Unassembled WGS sequence"/>
</dbReference>
<evidence type="ECO:0000313" key="2">
    <source>
        <dbReference type="EMBL" id="MBM6774137.1"/>
    </source>
</evidence>
<feature type="transmembrane region" description="Helical" evidence="1">
    <location>
        <begin position="40"/>
        <end position="62"/>
    </location>
</feature>
<protein>
    <recommendedName>
        <fullName evidence="4">YggT family protein</fullName>
    </recommendedName>
</protein>
<organism evidence="2 3">
    <name type="scientific">Olsenella profusa</name>
    <dbReference type="NCBI Taxonomy" id="138595"/>
    <lineage>
        <taxon>Bacteria</taxon>
        <taxon>Bacillati</taxon>
        <taxon>Actinomycetota</taxon>
        <taxon>Coriobacteriia</taxon>
        <taxon>Coriobacteriales</taxon>
        <taxon>Atopobiaceae</taxon>
        <taxon>Olsenella</taxon>
    </lineage>
</organism>
<dbReference type="EMBL" id="JACSNQ010000001">
    <property type="protein sequence ID" value="MBM6774137.1"/>
    <property type="molecule type" value="Genomic_DNA"/>
</dbReference>
<name>A0ABS2EZY9_9ACTN</name>
<keyword evidence="1" id="KW-0812">Transmembrane</keyword>
<evidence type="ECO:0000256" key="1">
    <source>
        <dbReference type="SAM" id="Phobius"/>
    </source>
</evidence>
<sequence length="96" mass="9814">MRSVVAGALRVLALVCRVCAWALAALVVADALLPAGPRALLLGVNGAVTQLVPAALRGLLVFATPLGGAFRGDFAVLAIVLLVADWLLCRIAASLR</sequence>
<accession>A0ABS2EZY9</accession>
<reference evidence="2 3" key="1">
    <citation type="journal article" date="2021" name="Sci. Rep.">
        <title>The distribution of antibiotic resistance genes in chicken gut microbiota commensals.</title>
        <authorList>
            <person name="Juricova H."/>
            <person name="Matiasovicova J."/>
            <person name="Kubasova T."/>
            <person name="Cejkova D."/>
            <person name="Rychlik I."/>
        </authorList>
    </citation>
    <scope>NUCLEOTIDE SEQUENCE [LARGE SCALE GENOMIC DNA]</scope>
    <source>
        <strain evidence="2 3">An794</strain>
    </source>
</reference>